<dbReference type="GO" id="GO:0016887">
    <property type="term" value="F:ATP hydrolysis activity"/>
    <property type="evidence" value="ECO:0007669"/>
    <property type="project" value="InterPro"/>
</dbReference>
<dbReference type="GO" id="GO:0005524">
    <property type="term" value="F:ATP binding"/>
    <property type="evidence" value="ECO:0007669"/>
    <property type="project" value="UniProtKB-UniRule"/>
</dbReference>
<dbReference type="PRINTS" id="PR00300">
    <property type="entry name" value="CLPPROTEASEA"/>
</dbReference>
<evidence type="ECO:0000313" key="11">
    <source>
        <dbReference type="EMBL" id="PJE75791.1"/>
    </source>
</evidence>
<dbReference type="Pfam" id="PF02861">
    <property type="entry name" value="Clp_N"/>
    <property type="match status" value="1"/>
</dbReference>
<dbReference type="CDD" id="cd00009">
    <property type="entry name" value="AAA"/>
    <property type="match status" value="1"/>
</dbReference>
<dbReference type="FunFam" id="3.40.50.300:FF:000025">
    <property type="entry name" value="ATP-dependent Clp protease subunit"/>
    <property type="match status" value="1"/>
</dbReference>
<feature type="coiled-coil region" evidence="9">
    <location>
        <begin position="397"/>
        <end position="525"/>
    </location>
</feature>
<feature type="domain" description="Clp R" evidence="10">
    <location>
        <begin position="1"/>
        <end position="145"/>
    </location>
</feature>
<dbReference type="PANTHER" id="PTHR11638">
    <property type="entry name" value="ATP-DEPENDENT CLP PROTEASE"/>
    <property type="match status" value="1"/>
</dbReference>
<keyword evidence="9" id="KW-0346">Stress response</keyword>
<comment type="subunit">
    <text evidence="7">Homohexamer. The oligomerization is ATP-dependent.</text>
</comment>
<dbReference type="InterPro" id="IPR027417">
    <property type="entry name" value="P-loop_NTPase"/>
</dbReference>
<gene>
    <name evidence="9 11" type="primary">clpB</name>
    <name evidence="11" type="ORF">COV04_02505</name>
</gene>
<dbReference type="InterPro" id="IPR001270">
    <property type="entry name" value="ClpA/B"/>
</dbReference>
<keyword evidence="6 9" id="KW-0143">Chaperone</keyword>
<dbReference type="InterPro" id="IPR018368">
    <property type="entry name" value="ClpA/B_CS1"/>
</dbReference>
<comment type="function">
    <text evidence="9">Part of a stress-induced multi-chaperone system, it is involved in the recovery of the cell from heat-induced damage, in cooperation with DnaK, DnaJ and GrpE.</text>
</comment>
<dbReference type="SUPFAM" id="SSF81923">
    <property type="entry name" value="Double Clp-N motif"/>
    <property type="match status" value="1"/>
</dbReference>
<reference evidence="11 12" key="1">
    <citation type="submission" date="2017-09" db="EMBL/GenBank/DDBJ databases">
        <title>Depth-based differentiation of microbial function through sediment-hosted aquifers and enrichment of novel symbionts in the deep terrestrial subsurface.</title>
        <authorList>
            <person name="Probst A.J."/>
            <person name="Ladd B."/>
            <person name="Jarett J.K."/>
            <person name="Geller-Mcgrath D.E."/>
            <person name="Sieber C.M."/>
            <person name="Emerson J.B."/>
            <person name="Anantharaman K."/>
            <person name="Thomas B.C."/>
            <person name="Malmstrom R."/>
            <person name="Stieglmeier M."/>
            <person name="Klingl A."/>
            <person name="Woyke T."/>
            <person name="Ryan C.M."/>
            <person name="Banfield J.F."/>
        </authorList>
    </citation>
    <scope>NUCLEOTIDE SEQUENCE [LARGE SCALE GENOMIC DNA]</scope>
    <source>
        <strain evidence="11">CG10_big_fil_rev_8_21_14_0_10_48_11</strain>
    </source>
</reference>
<evidence type="ECO:0000256" key="9">
    <source>
        <dbReference type="RuleBase" id="RU362034"/>
    </source>
</evidence>
<keyword evidence="9" id="KW-0963">Cytoplasm</keyword>
<evidence type="ECO:0000256" key="7">
    <source>
        <dbReference type="ARBA" id="ARBA00026057"/>
    </source>
</evidence>
<dbReference type="NCBIfam" id="TIGR03346">
    <property type="entry name" value="chaperone_ClpB"/>
    <property type="match status" value="1"/>
</dbReference>
<dbReference type="Pfam" id="PF00004">
    <property type="entry name" value="AAA"/>
    <property type="match status" value="1"/>
</dbReference>
<dbReference type="Gene3D" id="3.40.50.300">
    <property type="entry name" value="P-loop containing nucleotide triphosphate hydrolases"/>
    <property type="match status" value="3"/>
</dbReference>
<dbReference type="PANTHER" id="PTHR11638:SF18">
    <property type="entry name" value="HEAT SHOCK PROTEIN 104"/>
    <property type="match status" value="1"/>
</dbReference>
<accession>A0A2M8LEB6</accession>
<evidence type="ECO:0000256" key="1">
    <source>
        <dbReference type="ARBA" id="ARBA00008675"/>
    </source>
</evidence>
<name>A0A2M8LEB6_9BACT</name>
<dbReference type="CDD" id="cd19499">
    <property type="entry name" value="RecA-like_ClpB_Hsp104-like"/>
    <property type="match status" value="1"/>
</dbReference>
<proteinExistence type="inferred from homology"/>
<dbReference type="Pfam" id="PF07724">
    <property type="entry name" value="AAA_2"/>
    <property type="match status" value="1"/>
</dbReference>
<dbReference type="GO" id="GO:0042026">
    <property type="term" value="P:protein refolding"/>
    <property type="evidence" value="ECO:0007669"/>
    <property type="project" value="UniProtKB-UniRule"/>
</dbReference>
<evidence type="ECO:0000256" key="4">
    <source>
        <dbReference type="ARBA" id="ARBA00022840"/>
    </source>
</evidence>
<evidence type="ECO:0000313" key="12">
    <source>
        <dbReference type="Proteomes" id="UP000231152"/>
    </source>
</evidence>
<keyword evidence="4 9" id="KW-0067">ATP-binding</keyword>
<dbReference type="SMART" id="SM01086">
    <property type="entry name" value="ClpB_D2-small"/>
    <property type="match status" value="1"/>
</dbReference>
<evidence type="ECO:0000256" key="5">
    <source>
        <dbReference type="ARBA" id="ARBA00023054"/>
    </source>
</evidence>
<dbReference type="Gene3D" id="1.10.8.60">
    <property type="match status" value="1"/>
</dbReference>
<keyword evidence="3 9" id="KW-0547">Nucleotide-binding</keyword>
<dbReference type="GO" id="GO:0034605">
    <property type="term" value="P:cellular response to heat"/>
    <property type="evidence" value="ECO:0007669"/>
    <property type="project" value="TreeGrafter"/>
</dbReference>
<dbReference type="EMBL" id="PFET01000009">
    <property type="protein sequence ID" value="PJE75791.1"/>
    <property type="molecule type" value="Genomic_DNA"/>
</dbReference>
<dbReference type="InterPro" id="IPR017730">
    <property type="entry name" value="Chaperonin_ClpB"/>
</dbReference>
<comment type="similarity">
    <text evidence="1 9">Belongs to the ClpA/ClpB family.</text>
</comment>
<keyword evidence="5 9" id="KW-0175">Coiled coil</keyword>
<dbReference type="Pfam" id="PF10431">
    <property type="entry name" value="ClpB_D2-small"/>
    <property type="match status" value="1"/>
</dbReference>
<dbReference type="InterPro" id="IPR003959">
    <property type="entry name" value="ATPase_AAA_core"/>
</dbReference>
<dbReference type="SMART" id="SM00382">
    <property type="entry name" value="AAA"/>
    <property type="match status" value="2"/>
</dbReference>
<dbReference type="Gene3D" id="1.10.1780.10">
    <property type="entry name" value="Clp, N-terminal domain"/>
    <property type="match status" value="1"/>
</dbReference>
<evidence type="ECO:0000256" key="6">
    <source>
        <dbReference type="ARBA" id="ARBA00023186"/>
    </source>
</evidence>
<dbReference type="Pfam" id="PF17871">
    <property type="entry name" value="AAA_lid_9"/>
    <property type="match status" value="1"/>
</dbReference>
<dbReference type="FunFam" id="3.40.50.300:FF:000120">
    <property type="entry name" value="ATP-dependent chaperone ClpB"/>
    <property type="match status" value="1"/>
</dbReference>
<organism evidence="11 12">
    <name type="scientific">Candidatus Uhrbacteria bacterium CG10_big_fil_rev_8_21_14_0_10_48_11</name>
    <dbReference type="NCBI Taxonomy" id="1975037"/>
    <lineage>
        <taxon>Bacteria</taxon>
        <taxon>Candidatus Uhriibacteriota</taxon>
    </lineage>
</organism>
<dbReference type="InterPro" id="IPR004176">
    <property type="entry name" value="Clp_R_N"/>
</dbReference>
<dbReference type="InterPro" id="IPR003593">
    <property type="entry name" value="AAA+_ATPase"/>
</dbReference>
<dbReference type="SUPFAM" id="SSF52540">
    <property type="entry name" value="P-loop containing nucleoside triphosphate hydrolases"/>
    <property type="match status" value="2"/>
</dbReference>
<evidence type="ECO:0000256" key="3">
    <source>
        <dbReference type="ARBA" id="ARBA00022741"/>
    </source>
</evidence>
<comment type="subunit">
    <text evidence="9">Homohexamer; The oligomerization is ATP-dependent.</text>
</comment>
<dbReference type="Proteomes" id="UP000231152">
    <property type="component" value="Unassembled WGS sequence"/>
</dbReference>
<protein>
    <recommendedName>
        <fullName evidence="9">Chaperone protein ClpB</fullName>
    </recommendedName>
</protein>
<sequence length="878" mass="98148">MTNFTTKSQEAMQRAYRLASERQHQQIEPLHLFAALLSQDEGIVPPVLKQLEVPTLALKETVHGELEKIPKVGDGGVAQLYLSQQMAEVMKRADEEATHLKDDYISTEHFFLALTEVPSTAASTLKNYGVTYDAVLKVLVDVRGNQRVSDAEPESKFQALEKYSKNLTSLARANKLDPVIGRDDEIRRVMQVLSRRTKNNPVLIGEAGTGKTAIAEGLAQRIAAGDIPESLADKDLVALDIGSMLAGAKFRGEFEDRLKAVLKEIDASSGKIILFIDELHTLIGAGGAEGAIDAANMLKPALARGELHAIGATTLQEYQRHIEKDPALERRFQPVYVGEPTLEDTVAILRGIKERYEVHHGVRITDAAVVAAAELSQRYITDRFLPDKAIDLIDEAASALRMEIDSLPTELDKLERRIRQLEIEKQALKKETDQASKERLEKLEQELSGSKEKADQLSVHWKNEKEIISRIRTAKKQIDELRQTSDIFERGSDFQKVAEIRYGKIPDLEKEVSAQEKKLVAMQKETGQRILTEEITPEDIARVVARWTGIPVEKMLEEESAKLARAEEELEKRVVGQQKAISSVANALRRSRAGIAEEGRPIGSFLFVGPTGVGKTELARALASFMFNDEQAMVRVDMSEYMERHSTAKFIGSPPGYVGYEEGGQLTEKIRRRPYSVVLFDEIEKAHPDIFNLLLQILEDGRLTDAKGRVASFKNAIIVMTSNLGNEIIQEYSLGFADDEKQAQEKEEEMDTRVLGVIKKTMKPEFINRIDDIIVFRHLTKRDLDTIVDLQLSLVSKRLETKHISLDVSDKAKKFLIRAGYSTEYGARPLKRTIQTLILDPLAKKIVEGKITSATTVTIDSDGKKISLKTKQANKKSN</sequence>
<dbReference type="PROSITE" id="PS51903">
    <property type="entry name" value="CLP_R"/>
    <property type="match status" value="1"/>
</dbReference>
<evidence type="ECO:0000259" key="10">
    <source>
        <dbReference type="PROSITE" id="PS51903"/>
    </source>
</evidence>
<dbReference type="InterPro" id="IPR019489">
    <property type="entry name" value="Clp_ATPase_C"/>
</dbReference>
<dbReference type="PROSITE" id="PS00870">
    <property type="entry name" value="CLPAB_1"/>
    <property type="match status" value="1"/>
</dbReference>
<comment type="caution">
    <text evidence="11">The sequence shown here is derived from an EMBL/GenBank/DDBJ whole genome shotgun (WGS) entry which is preliminary data.</text>
</comment>
<evidence type="ECO:0000256" key="8">
    <source>
        <dbReference type="PROSITE-ProRule" id="PRU01251"/>
    </source>
</evidence>
<dbReference type="InterPro" id="IPR050130">
    <property type="entry name" value="ClpA_ClpB"/>
</dbReference>
<dbReference type="GO" id="GO:0005737">
    <property type="term" value="C:cytoplasm"/>
    <property type="evidence" value="ECO:0007669"/>
    <property type="project" value="UniProtKB-SubCell"/>
</dbReference>
<dbReference type="AlphaFoldDB" id="A0A2M8LEB6"/>
<dbReference type="InterPro" id="IPR041546">
    <property type="entry name" value="ClpA/ClpB_AAA_lid"/>
</dbReference>
<keyword evidence="2 8" id="KW-0677">Repeat</keyword>
<dbReference type="FunFam" id="3.40.50.300:FF:000010">
    <property type="entry name" value="Chaperone clpB 1, putative"/>
    <property type="match status" value="1"/>
</dbReference>
<evidence type="ECO:0000256" key="2">
    <source>
        <dbReference type="ARBA" id="ARBA00022737"/>
    </source>
</evidence>
<comment type="subcellular location">
    <subcellularLocation>
        <location evidence="9">Cytoplasm</location>
    </subcellularLocation>
</comment>
<dbReference type="InterPro" id="IPR036628">
    <property type="entry name" value="Clp_N_dom_sf"/>
</dbReference>